<dbReference type="Gene3D" id="3.40.50.2300">
    <property type="match status" value="1"/>
</dbReference>
<feature type="modified residue" description="4-aspartylphosphate" evidence="3">
    <location>
        <position position="53"/>
    </location>
</feature>
<dbReference type="PANTHER" id="PTHR45339:SF1">
    <property type="entry name" value="HYBRID SIGNAL TRANSDUCTION HISTIDINE KINASE J"/>
    <property type="match status" value="1"/>
</dbReference>
<dbReference type="EMBL" id="VTOW01000003">
    <property type="protein sequence ID" value="NKE72216.1"/>
    <property type="molecule type" value="Genomic_DNA"/>
</dbReference>
<dbReference type="PROSITE" id="PS50110">
    <property type="entry name" value="RESPONSE_REGULATORY"/>
    <property type="match status" value="1"/>
</dbReference>
<evidence type="ECO:0000313" key="5">
    <source>
        <dbReference type="EMBL" id="NKE72216.1"/>
    </source>
</evidence>
<dbReference type="InterPro" id="IPR011006">
    <property type="entry name" value="CheY-like_superfamily"/>
</dbReference>
<dbReference type="AlphaFoldDB" id="A0A7X6IC55"/>
<evidence type="ECO:0000259" key="4">
    <source>
        <dbReference type="PROSITE" id="PS50110"/>
    </source>
</evidence>
<keyword evidence="2" id="KW-0902">Two-component regulatory system</keyword>
<evidence type="ECO:0000313" key="6">
    <source>
        <dbReference type="Proteomes" id="UP000534783"/>
    </source>
</evidence>
<comment type="caution">
    <text evidence="5">The sequence shown here is derived from an EMBL/GenBank/DDBJ whole genome shotgun (WGS) entry which is preliminary data.</text>
</comment>
<name>A0A7X6IC55_9BACT</name>
<keyword evidence="6" id="KW-1185">Reference proteome</keyword>
<organism evidence="5 6">
    <name type="scientific">Candidatus Manganitrophus noduliformans</name>
    <dbReference type="NCBI Taxonomy" id="2606439"/>
    <lineage>
        <taxon>Bacteria</taxon>
        <taxon>Pseudomonadati</taxon>
        <taxon>Nitrospirota</taxon>
        <taxon>Nitrospiria</taxon>
        <taxon>Candidatus Troglogloeales</taxon>
        <taxon>Candidatus Manganitrophaceae</taxon>
        <taxon>Candidatus Manganitrophus</taxon>
    </lineage>
</organism>
<dbReference type="InterPro" id="IPR001789">
    <property type="entry name" value="Sig_transdc_resp-reg_receiver"/>
</dbReference>
<feature type="domain" description="Response regulatory" evidence="4">
    <location>
        <begin position="4"/>
        <end position="118"/>
    </location>
</feature>
<dbReference type="Proteomes" id="UP000534783">
    <property type="component" value="Unassembled WGS sequence"/>
</dbReference>
<evidence type="ECO:0000256" key="1">
    <source>
        <dbReference type="ARBA" id="ARBA00022553"/>
    </source>
</evidence>
<evidence type="ECO:0000256" key="2">
    <source>
        <dbReference type="ARBA" id="ARBA00023012"/>
    </source>
</evidence>
<reference evidence="5 6" key="1">
    <citation type="journal article" date="2020" name="Nature">
        <title>Bacterial chemolithoautotrophy via manganese oxidation.</title>
        <authorList>
            <person name="Yu H."/>
            <person name="Leadbetter J.R."/>
        </authorList>
    </citation>
    <scope>NUCLEOTIDE SEQUENCE [LARGE SCALE GENOMIC DNA]</scope>
    <source>
        <strain evidence="5 6">Mn-1</strain>
    </source>
</reference>
<evidence type="ECO:0000256" key="3">
    <source>
        <dbReference type="PROSITE-ProRule" id="PRU00169"/>
    </source>
</evidence>
<dbReference type="PANTHER" id="PTHR45339">
    <property type="entry name" value="HYBRID SIGNAL TRANSDUCTION HISTIDINE KINASE J"/>
    <property type="match status" value="1"/>
</dbReference>
<sequence>MPIRILLVEDTPVNMYVLQRVFNKEGFEVLEATDGKEAVRKAEKEKPDIVLMDMRLPGMSGYEAVTLLHKKIPSLPIIAVTADALPGDREWCLNLGCADYFSKPIKYREVIDAVYRIIKDGDNRSTASA</sequence>
<dbReference type="SMART" id="SM00448">
    <property type="entry name" value="REC"/>
    <property type="match status" value="1"/>
</dbReference>
<keyword evidence="1 3" id="KW-0597">Phosphoprotein</keyword>
<dbReference type="RefSeq" id="WP_168061672.1">
    <property type="nucleotide sequence ID" value="NZ_VTOW01000003.1"/>
</dbReference>
<protein>
    <submittedName>
        <fullName evidence="5">Response regulator</fullName>
    </submittedName>
</protein>
<gene>
    <name evidence="5" type="ORF">MNODULE_15815</name>
</gene>
<dbReference type="Pfam" id="PF00072">
    <property type="entry name" value="Response_reg"/>
    <property type="match status" value="1"/>
</dbReference>
<accession>A0A7X6IC55</accession>
<dbReference type="GO" id="GO:0000160">
    <property type="term" value="P:phosphorelay signal transduction system"/>
    <property type="evidence" value="ECO:0007669"/>
    <property type="project" value="UniProtKB-KW"/>
</dbReference>
<proteinExistence type="predicted"/>
<dbReference type="SUPFAM" id="SSF52172">
    <property type="entry name" value="CheY-like"/>
    <property type="match status" value="1"/>
</dbReference>